<dbReference type="PANTHER" id="PTHR46797">
    <property type="entry name" value="HTH-TYPE TRANSCRIPTIONAL REGULATOR"/>
    <property type="match status" value="1"/>
</dbReference>
<protein>
    <submittedName>
        <fullName evidence="3">Helix-turn-helix transcriptional regulator</fullName>
    </submittedName>
</protein>
<sequence length="117" mass="13393">MEFKKLLGSRIRALRKANGLTQEQLAERSEIHYSYIGGVERGDRNISVDTLEKLLIALDIPAYELFRFDSSLTSQQQARRAALDEHMTLLSNRSKDDIEMLSDINRGILKAIDSKRQ</sequence>
<dbReference type="PANTHER" id="PTHR46797:SF24">
    <property type="entry name" value="DNA-BINDING PHAGE PROTEIN"/>
    <property type="match status" value="1"/>
</dbReference>
<dbReference type="InterPro" id="IPR010982">
    <property type="entry name" value="Lambda_DNA-bd_dom_sf"/>
</dbReference>
<proteinExistence type="predicted"/>
<evidence type="ECO:0000256" key="1">
    <source>
        <dbReference type="ARBA" id="ARBA00023125"/>
    </source>
</evidence>
<evidence type="ECO:0000313" key="4">
    <source>
        <dbReference type="Proteomes" id="UP001165962"/>
    </source>
</evidence>
<dbReference type="SMART" id="SM00530">
    <property type="entry name" value="HTH_XRE"/>
    <property type="match status" value="1"/>
</dbReference>
<dbReference type="Proteomes" id="UP001165962">
    <property type="component" value="Unassembled WGS sequence"/>
</dbReference>
<name>A0ABX0J3Y6_9BACL</name>
<accession>A0ABX0J3Y6</accession>
<keyword evidence="4" id="KW-1185">Reference proteome</keyword>
<dbReference type="InterPro" id="IPR050807">
    <property type="entry name" value="TransReg_Diox_bact_type"/>
</dbReference>
<feature type="domain" description="HTH cro/C1-type" evidence="2">
    <location>
        <begin position="11"/>
        <end position="65"/>
    </location>
</feature>
<dbReference type="InterPro" id="IPR001387">
    <property type="entry name" value="Cro/C1-type_HTH"/>
</dbReference>
<comment type="caution">
    <text evidence="3">The sequence shown here is derived from an EMBL/GenBank/DDBJ whole genome shotgun (WGS) entry which is preliminary data.</text>
</comment>
<keyword evidence="1" id="KW-0238">DNA-binding</keyword>
<dbReference type="Pfam" id="PF01381">
    <property type="entry name" value="HTH_3"/>
    <property type="match status" value="1"/>
</dbReference>
<dbReference type="EMBL" id="JAAOIW010000001">
    <property type="protein sequence ID" value="NHN28545.1"/>
    <property type="molecule type" value="Genomic_DNA"/>
</dbReference>
<evidence type="ECO:0000259" key="2">
    <source>
        <dbReference type="PROSITE" id="PS50943"/>
    </source>
</evidence>
<dbReference type="PROSITE" id="PS50943">
    <property type="entry name" value="HTH_CROC1"/>
    <property type="match status" value="1"/>
</dbReference>
<dbReference type="SUPFAM" id="SSF47413">
    <property type="entry name" value="lambda repressor-like DNA-binding domains"/>
    <property type="match status" value="1"/>
</dbReference>
<reference evidence="3" key="1">
    <citation type="submission" date="2020-03" db="EMBL/GenBank/DDBJ databases">
        <title>Draft sequencing of Paenibacilllus sp. S3N08.</title>
        <authorList>
            <person name="Kim D.-U."/>
        </authorList>
    </citation>
    <scope>NUCLEOTIDE SEQUENCE</scope>
    <source>
        <strain evidence="3">S3N08</strain>
    </source>
</reference>
<dbReference type="Gene3D" id="1.10.260.40">
    <property type="entry name" value="lambda repressor-like DNA-binding domains"/>
    <property type="match status" value="1"/>
</dbReference>
<dbReference type="RefSeq" id="WP_166145234.1">
    <property type="nucleotide sequence ID" value="NZ_JAAOIW010000001.1"/>
</dbReference>
<gene>
    <name evidence="3" type="ORF">G9U52_01720</name>
</gene>
<dbReference type="CDD" id="cd00093">
    <property type="entry name" value="HTH_XRE"/>
    <property type="match status" value="1"/>
</dbReference>
<evidence type="ECO:0000313" key="3">
    <source>
        <dbReference type="EMBL" id="NHN28545.1"/>
    </source>
</evidence>
<organism evidence="3 4">
    <name type="scientific">Paenibacillus agricola</name>
    <dbReference type="NCBI Taxonomy" id="2716264"/>
    <lineage>
        <taxon>Bacteria</taxon>
        <taxon>Bacillati</taxon>
        <taxon>Bacillota</taxon>
        <taxon>Bacilli</taxon>
        <taxon>Bacillales</taxon>
        <taxon>Paenibacillaceae</taxon>
        <taxon>Paenibacillus</taxon>
    </lineage>
</organism>